<dbReference type="EMBL" id="LAZL01000002">
    <property type="protein sequence ID" value="KMT66688.1"/>
    <property type="molecule type" value="Genomic_DNA"/>
</dbReference>
<keyword evidence="1" id="KW-0805">Transcription regulation</keyword>
<evidence type="ECO:0000256" key="1">
    <source>
        <dbReference type="ARBA" id="ARBA00023015"/>
    </source>
</evidence>
<organism evidence="5 6">
    <name type="scientific">Catenovulum maritimum</name>
    <dbReference type="NCBI Taxonomy" id="1513271"/>
    <lineage>
        <taxon>Bacteria</taxon>
        <taxon>Pseudomonadati</taxon>
        <taxon>Pseudomonadota</taxon>
        <taxon>Gammaproteobacteria</taxon>
        <taxon>Alteromonadales</taxon>
        <taxon>Alteromonadaceae</taxon>
        <taxon>Catenovulum</taxon>
    </lineage>
</organism>
<dbReference type="PANTHER" id="PTHR30146">
    <property type="entry name" value="LACI-RELATED TRANSCRIPTIONAL REPRESSOR"/>
    <property type="match status" value="1"/>
</dbReference>
<keyword evidence="3" id="KW-0804">Transcription</keyword>
<evidence type="ECO:0000259" key="4">
    <source>
        <dbReference type="PROSITE" id="PS50932"/>
    </source>
</evidence>
<dbReference type="PANTHER" id="PTHR30146:SF109">
    <property type="entry name" value="HTH-TYPE TRANSCRIPTIONAL REGULATOR GALS"/>
    <property type="match status" value="1"/>
</dbReference>
<feature type="domain" description="HTH lacI-type" evidence="4">
    <location>
        <begin position="2"/>
        <end position="56"/>
    </location>
</feature>
<keyword evidence="6" id="KW-1185">Reference proteome</keyword>
<accession>A0A0J8H0Z4</accession>
<dbReference type="CDD" id="cd06270">
    <property type="entry name" value="PBP1_GalS-like"/>
    <property type="match status" value="1"/>
</dbReference>
<dbReference type="Gene3D" id="1.10.260.40">
    <property type="entry name" value="lambda repressor-like DNA-binding domains"/>
    <property type="match status" value="1"/>
</dbReference>
<dbReference type="OrthoDB" id="9798934at2"/>
<dbReference type="InterPro" id="IPR046335">
    <property type="entry name" value="LacI/GalR-like_sensor"/>
</dbReference>
<evidence type="ECO:0000313" key="6">
    <source>
        <dbReference type="Proteomes" id="UP000037600"/>
    </source>
</evidence>
<dbReference type="SMART" id="SM00354">
    <property type="entry name" value="HTH_LACI"/>
    <property type="match status" value="1"/>
</dbReference>
<dbReference type="PROSITE" id="PS50932">
    <property type="entry name" value="HTH_LACI_2"/>
    <property type="match status" value="1"/>
</dbReference>
<dbReference type="STRING" id="1513271.XM47_00720"/>
<dbReference type="PRINTS" id="PR00036">
    <property type="entry name" value="HTHLACI"/>
</dbReference>
<evidence type="ECO:0000313" key="5">
    <source>
        <dbReference type="EMBL" id="KMT66688.1"/>
    </source>
</evidence>
<dbReference type="InterPro" id="IPR010982">
    <property type="entry name" value="Lambda_DNA-bd_dom_sf"/>
</dbReference>
<dbReference type="SUPFAM" id="SSF53822">
    <property type="entry name" value="Periplasmic binding protein-like I"/>
    <property type="match status" value="1"/>
</dbReference>
<dbReference type="CDD" id="cd01392">
    <property type="entry name" value="HTH_LacI"/>
    <property type="match status" value="1"/>
</dbReference>
<dbReference type="InterPro" id="IPR000843">
    <property type="entry name" value="HTH_LacI"/>
</dbReference>
<dbReference type="Pfam" id="PF00356">
    <property type="entry name" value="LacI"/>
    <property type="match status" value="1"/>
</dbReference>
<comment type="caution">
    <text evidence="5">The sequence shown here is derived from an EMBL/GenBank/DDBJ whole genome shotgun (WGS) entry which is preliminary data.</text>
</comment>
<reference evidence="5 6" key="1">
    <citation type="submission" date="2015-04" db="EMBL/GenBank/DDBJ databases">
        <title>Draft Genome Sequence of the Novel Agar-Digesting Marine Bacterium Q1.</title>
        <authorList>
            <person name="Li Y."/>
            <person name="Li D."/>
            <person name="Chen G."/>
            <person name="Du Z."/>
        </authorList>
    </citation>
    <scope>NUCLEOTIDE SEQUENCE [LARGE SCALE GENOMIC DNA]</scope>
    <source>
        <strain evidence="5 6">Q1</strain>
    </source>
</reference>
<dbReference type="AlphaFoldDB" id="A0A0J8H0Z4"/>
<dbReference type="GO" id="GO:0003700">
    <property type="term" value="F:DNA-binding transcription factor activity"/>
    <property type="evidence" value="ECO:0007669"/>
    <property type="project" value="TreeGrafter"/>
</dbReference>
<keyword evidence="2" id="KW-0238">DNA-binding</keyword>
<dbReference type="Pfam" id="PF13377">
    <property type="entry name" value="Peripla_BP_3"/>
    <property type="match status" value="1"/>
</dbReference>
<protein>
    <submittedName>
        <fullName evidence="5">Transcriptional regulator</fullName>
    </submittedName>
</protein>
<dbReference type="Gene3D" id="3.40.50.2300">
    <property type="match status" value="2"/>
</dbReference>
<dbReference type="RefSeq" id="WP_048688230.1">
    <property type="nucleotide sequence ID" value="NZ_KQ130482.1"/>
</dbReference>
<dbReference type="GO" id="GO:0000976">
    <property type="term" value="F:transcription cis-regulatory region binding"/>
    <property type="evidence" value="ECO:0007669"/>
    <property type="project" value="TreeGrafter"/>
</dbReference>
<name>A0A0J8H0Z4_9ALTE</name>
<evidence type="ECO:0000256" key="3">
    <source>
        <dbReference type="ARBA" id="ARBA00023163"/>
    </source>
</evidence>
<dbReference type="InterPro" id="IPR028082">
    <property type="entry name" value="Peripla_BP_I"/>
</dbReference>
<dbReference type="PROSITE" id="PS00356">
    <property type="entry name" value="HTH_LACI_1"/>
    <property type="match status" value="1"/>
</dbReference>
<dbReference type="Proteomes" id="UP000037600">
    <property type="component" value="Unassembled WGS sequence"/>
</dbReference>
<proteinExistence type="predicted"/>
<sequence length="336" mass="36862">MVTIKDVARAAGVSTATISRVVHNGGNVGDECRARVKKIIEEMGYRPNSNAQALVNRSSKTIGIVTPKLSMSFFGSLASGVEKAAREINYKLLMTNSLYEKETEQAAIDSLREHNCKSIIIHSDYSDEKTLAKLAKEIPGLVVINRFLPSLANRCVWLDNVSGGQQIGQYLLEKGHKEFAVVTSVYKNRDPDLRVQGLLKALEDEGITIPSSLIAQSTSNMEGGALAARALIESGKKFTAVVAYNDLMAVGLMNELQDQGIRVPEDVSVVGFDNLDIANACRPRLTTMCYPIEEMAAYATELSIELAQENKKLAQKTHLFMPTLIERNSVRDLTQK</sequence>
<gene>
    <name evidence="5" type="ORF">XM47_00720</name>
</gene>
<dbReference type="SUPFAM" id="SSF47413">
    <property type="entry name" value="lambda repressor-like DNA-binding domains"/>
    <property type="match status" value="1"/>
</dbReference>
<dbReference type="PATRIC" id="fig|1513271.3.peg.150"/>
<evidence type="ECO:0000256" key="2">
    <source>
        <dbReference type="ARBA" id="ARBA00023125"/>
    </source>
</evidence>